<evidence type="ECO:0000259" key="2">
    <source>
        <dbReference type="Pfam" id="PF04909"/>
    </source>
</evidence>
<dbReference type="GO" id="GO:0019748">
    <property type="term" value="P:secondary metabolic process"/>
    <property type="evidence" value="ECO:0007669"/>
    <property type="project" value="TreeGrafter"/>
</dbReference>
<sequence>MRENRPPLVLTGGFHPDEPNPAATVEAAAAAGLPGVKVHPEFQSFRFGEERLFPVWERCEELGLFVIAHAGWDALFDPPYHSDPESLAAFRRRFPGLRLILAHLGGMAMWDEVEKHLAGTPVYLDLAMATPEYIDVGQLLRIIRTHGADRILFGTDTPWYDQKKQLEFIRSLPLTPEEQERIFHRNAAELLRI</sequence>
<dbReference type="GO" id="GO:0016831">
    <property type="term" value="F:carboxy-lyase activity"/>
    <property type="evidence" value="ECO:0007669"/>
    <property type="project" value="InterPro"/>
</dbReference>
<dbReference type="Pfam" id="PF04909">
    <property type="entry name" value="Amidohydro_2"/>
    <property type="match status" value="1"/>
</dbReference>
<evidence type="ECO:0000256" key="1">
    <source>
        <dbReference type="ARBA" id="ARBA00023239"/>
    </source>
</evidence>
<comment type="caution">
    <text evidence="3">The sequence shown here is derived from an EMBL/GenBank/DDBJ whole genome shotgun (WGS) entry which is preliminary data.</text>
</comment>
<dbReference type="Gene3D" id="3.20.20.140">
    <property type="entry name" value="Metal-dependent hydrolases"/>
    <property type="match status" value="1"/>
</dbReference>
<dbReference type="EMBL" id="VSSQ01071989">
    <property type="protein sequence ID" value="MPN23470.1"/>
    <property type="molecule type" value="Genomic_DNA"/>
</dbReference>
<protein>
    <recommendedName>
        <fullName evidence="2">Amidohydrolase-related domain-containing protein</fullName>
    </recommendedName>
</protein>
<accession>A0A645GBP5</accession>
<dbReference type="CDD" id="cd01292">
    <property type="entry name" value="metallo-dependent_hydrolases"/>
    <property type="match status" value="1"/>
</dbReference>
<dbReference type="AlphaFoldDB" id="A0A645GBP5"/>
<dbReference type="GO" id="GO:0005737">
    <property type="term" value="C:cytoplasm"/>
    <property type="evidence" value="ECO:0007669"/>
    <property type="project" value="TreeGrafter"/>
</dbReference>
<name>A0A645GBP5_9ZZZZ</name>
<dbReference type="SUPFAM" id="SSF51556">
    <property type="entry name" value="Metallo-dependent hydrolases"/>
    <property type="match status" value="1"/>
</dbReference>
<gene>
    <name evidence="3" type="ORF">SDC9_170858</name>
</gene>
<feature type="domain" description="Amidohydrolase-related" evidence="2">
    <location>
        <begin position="5"/>
        <end position="193"/>
    </location>
</feature>
<dbReference type="InterPro" id="IPR032465">
    <property type="entry name" value="ACMSD"/>
</dbReference>
<reference evidence="3" key="1">
    <citation type="submission" date="2019-08" db="EMBL/GenBank/DDBJ databases">
        <authorList>
            <person name="Kucharzyk K."/>
            <person name="Murdoch R.W."/>
            <person name="Higgins S."/>
            <person name="Loffler F."/>
        </authorList>
    </citation>
    <scope>NUCLEOTIDE SEQUENCE</scope>
</reference>
<dbReference type="InterPro" id="IPR032466">
    <property type="entry name" value="Metal_Hydrolase"/>
</dbReference>
<evidence type="ECO:0000313" key="3">
    <source>
        <dbReference type="EMBL" id="MPN23470.1"/>
    </source>
</evidence>
<dbReference type="InterPro" id="IPR006680">
    <property type="entry name" value="Amidohydro-rel"/>
</dbReference>
<organism evidence="3">
    <name type="scientific">bioreactor metagenome</name>
    <dbReference type="NCBI Taxonomy" id="1076179"/>
    <lineage>
        <taxon>unclassified sequences</taxon>
        <taxon>metagenomes</taxon>
        <taxon>ecological metagenomes</taxon>
    </lineage>
</organism>
<proteinExistence type="predicted"/>
<dbReference type="PANTHER" id="PTHR21240">
    <property type="entry name" value="2-AMINO-3-CARBOXYLMUCONATE-6-SEMIALDEHYDE DECARBOXYLASE"/>
    <property type="match status" value="1"/>
</dbReference>
<keyword evidence="1" id="KW-0456">Lyase</keyword>
<dbReference type="GO" id="GO:0016787">
    <property type="term" value="F:hydrolase activity"/>
    <property type="evidence" value="ECO:0007669"/>
    <property type="project" value="InterPro"/>
</dbReference>
<dbReference type="PANTHER" id="PTHR21240:SF28">
    <property type="entry name" value="ISO-OROTATE DECARBOXYLASE (EUROFUNG)"/>
    <property type="match status" value="1"/>
</dbReference>